<dbReference type="GO" id="GO:0020037">
    <property type="term" value="F:heme binding"/>
    <property type="evidence" value="ECO:0007669"/>
    <property type="project" value="InterPro"/>
</dbReference>
<sequence length="537" mass="61039">MQGIPLLLLALTVLYVVRKLLSYWNALRAIQNLPGYRVLFRDDSAMSFLGSIPGVAPGFNSFFQDKHSGAPLFHYAPQDECPLTKLNYTRSHLSLQGVGYDVDAFATADADVIKEITSSRFRFPKPVEQYIGLSMYGYNIVASEGEDWKKYRKITAPAFSDRNNKLVWDETAKIMDGLFNEVWKNQDVITVDHCLDITLPIALFVIGVAGFGKTMTWDDADQGIPSGHRLSFKDSLHTASVDVTIKLLFPNWLLKYGTPRLRKVKLAYEELGVYMAEMVQDRITSEKIERHDLFTNLLEANDDDSDGVRLTTDELIGNIFIFLLAGHETAAHTLCFTFALLALYEEEQEKLFQHIKITLPDGRMPSLLRNIAPIPTCLYIYATNQLQLNNNSQAPLIPKISAEDTALTVGNIHGQKRTVPVAKGTRVTIHCPGLHYNPRYWDEPESFKPSRFLKPDWNRDAFLPFSAGARACLGRKFFETEGIAVLTMLVLRYKISIKDEPEFLGETFEQRYKRIFKAYTRLTLTPERVPLTFTRRS</sequence>
<evidence type="ECO:0000256" key="14">
    <source>
        <dbReference type="RuleBase" id="RU000461"/>
    </source>
</evidence>
<evidence type="ECO:0000256" key="4">
    <source>
        <dbReference type="ARBA" id="ARBA00010617"/>
    </source>
</evidence>
<evidence type="ECO:0000256" key="10">
    <source>
        <dbReference type="ARBA" id="ARBA00023004"/>
    </source>
</evidence>
<feature type="binding site" description="axial binding residue" evidence="13">
    <location>
        <position position="472"/>
    </location>
    <ligand>
        <name>heme</name>
        <dbReference type="ChEBI" id="CHEBI:30413"/>
    </ligand>
    <ligandPart>
        <name>Fe</name>
        <dbReference type="ChEBI" id="CHEBI:18248"/>
    </ligandPart>
</feature>
<keyword evidence="5 13" id="KW-0349">Heme</keyword>
<evidence type="ECO:0000256" key="3">
    <source>
        <dbReference type="ARBA" id="ARBA00004721"/>
    </source>
</evidence>
<dbReference type="InterPro" id="IPR002401">
    <property type="entry name" value="Cyt_P450_E_grp-I"/>
</dbReference>
<evidence type="ECO:0000256" key="7">
    <source>
        <dbReference type="ARBA" id="ARBA00022723"/>
    </source>
</evidence>
<protein>
    <recommendedName>
        <fullName evidence="17">Cytochrome P450</fullName>
    </recommendedName>
</protein>
<evidence type="ECO:0000256" key="9">
    <source>
        <dbReference type="ARBA" id="ARBA00023002"/>
    </source>
</evidence>
<dbReference type="GO" id="GO:0005506">
    <property type="term" value="F:iron ion binding"/>
    <property type="evidence" value="ECO:0007669"/>
    <property type="project" value="InterPro"/>
</dbReference>
<keyword evidence="11 14" id="KW-0503">Monooxygenase</keyword>
<comment type="similarity">
    <text evidence="4 14">Belongs to the cytochrome P450 family.</text>
</comment>
<comment type="subcellular location">
    <subcellularLocation>
        <location evidence="2">Membrane</location>
    </subcellularLocation>
</comment>
<keyword evidence="9 14" id="KW-0560">Oxidoreductase</keyword>
<evidence type="ECO:0000256" key="11">
    <source>
        <dbReference type="ARBA" id="ARBA00023033"/>
    </source>
</evidence>
<dbReference type="EMBL" id="NHYD01003397">
    <property type="protein sequence ID" value="PPQ78962.1"/>
    <property type="molecule type" value="Genomic_DNA"/>
</dbReference>
<gene>
    <name evidence="15" type="ORF">CVT25_002291</name>
</gene>
<dbReference type="PANTHER" id="PTHR24305">
    <property type="entry name" value="CYTOCHROME P450"/>
    <property type="match status" value="1"/>
</dbReference>
<evidence type="ECO:0000313" key="16">
    <source>
        <dbReference type="Proteomes" id="UP000283269"/>
    </source>
</evidence>
<comment type="pathway">
    <text evidence="3">Secondary metabolite biosynthesis; terpenoid biosynthesis.</text>
</comment>
<dbReference type="InterPro" id="IPR017972">
    <property type="entry name" value="Cyt_P450_CS"/>
</dbReference>
<dbReference type="GO" id="GO:0016705">
    <property type="term" value="F:oxidoreductase activity, acting on paired donors, with incorporation or reduction of molecular oxygen"/>
    <property type="evidence" value="ECO:0007669"/>
    <property type="project" value="InterPro"/>
</dbReference>
<dbReference type="Gene3D" id="1.10.630.10">
    <property type="entry name" value="Cytochrome P450"/>
    <property type="match status" value="1"/>
</dbReference>
<accession>A0A409WKE1</accession>
<keyword evidence="12" id="KW-0472">Membrane</keyword>
<dbReference type="OrthoDB" id="1470350at2759"/>
<evidence type="ECO:0000256" key="12">
    <source>
        <dbReference type="ARBA" id="ARBA00023136"/>
    </source>
</evidence>
<dbReference type="InterPro" id="IPR050121">
    <property type="entry name" value="Cytochrome_P450_monoxygenase"/>
</dbReference>
<dbReference type="PROSITE" id="PS00086">
    <property type="entry name" value="CYTOCHROME_P450"/>
    <property type="match status" value="1"/>
</dbReference>
<dbReference type="InterPro" id="IPR001128">
    <property type="entry name" value="Cyt_P450"/>
</dbReference>
<evidence type="ECO:0000256" key="5">
    <source>
        <dbReference type="ARBA" id="ARBA00022617"/>
    </source>
</evidence>
<evidence type="ECO:0000256" key="8">
    <source>
        <dbReference type="ARBA" id="ARBA00022989"/>
    </source>
</evidence>
<evidence type="ECO:0000256" key="13">
    <source>
        <dbReference type="PIRSR" id="PIRSR602401-1"/>
    </source>
</evidence>
<keyword evidence="10 13" id="KW-0408">Iron</keyword>
<keyword evidence="6" id="KW-0812">Transmembrane</keyword>
<dbReference type="InParanoid" id="A0A409WKE1"/>
<keyword evidence="16" id="KW-1185">Reference proteome</keyword>
<comment type="caution">
    <text evidence="15">The sequence shown here is derived from an EMBL/GenBank/DDBJ whole genome shotgun (WGS) entry which is preliminary data.</text>
</comment>
<dbReference type="STRING" id="93625.A0A409WKE1"/>
<organism evidence="15 16">
    <name type="scientific">Psilocybe cyanescens</name>
    <dbReference type="NCBI Taxonomy" id="93625"/>
    <lineage>
        <taxon>Eukaryota</taxon>
        <taxon>Fungi</taxon>
        <taxon>Dikarya</taxon>
        <taxon>Basidiomycota</taxon>
        <taxon>Agaricomycotina</taxon>
        <taxon>Agaricomycetes</taxon>
        <taxon>Agaricomycetidae</taxon>
        <taxon>Agaricales</taxon>
        <taxon>Agaricineae</taxon>
        <taxon>Strophariaceae</taxon>
        <taxon>Psilocybe</taxon>
    </lineage>
</organism>
<evidence type="ECO:0008006" key="17">
    <source>
        <dbReference type="Google" id="ProtNLM"/>
    </source>
</evidence>
<keyword evidence="8" id="KW-1133">Transmembrane helix</keyword>
<dbReference type="PANTHER" id="PTHR24305:SF166">
    <property type="entry name" value="CYTOCHROME P450 12A4, MITOCHONDRIAL-RELATED"/>
    <property type="match status" value="1"/>
</dbReference>
<evidence type="ECO:0000256" key="2">
    <source>
        <dbReference type="ARBA" id="ARBA00004370"/>
    </source>
</evidence>
<dbReference type="Proteomes" id="UP000283269">
    <property type="component" value="Unassembled WGS sequence"/>
</dbReference>
<keyword evidence="7 13" id="KW-0479">Metal-binding</keyword>
<dbReference type="GO" id="GO:0016020">
    <property type="term" value="C:membrane"/>
    <property type="evidence" value="ECO:0007669"/>
    <property type="project" value="UniProtKB-SubCell"/>
</dbReference>
<evidence type="ECO:0000256" key="1">
    <source>
        <dbReference type="ARBA" id="ARBA00001971"/>
    </source>
</evidence>
<dbReference type="AlphaFoldDB" id="A0A409WKE1"/>
<evidence type="ECO:0000313" key="15">
    <source>
        <dbReference type="EMBL" id="PPQ78962.1"/>
    </source>
</evidence>
<reference evidence="15 16" key="1">
    <citation type="journal article" date="2018" name="Evol. Lett.">
        <title>Horizontal gene cluster transfer increased hallucinogenic mushroom diversity.</title>
        <authorList>
            <person name="Reynolds H.T."/>
            <person name="Vijayakumar V."/>
            <person name="Gluck-Thaler E."/>
            <person name="Korotkin H.B."/>
            <person name="Matheny P.B."/>
            <person name="Slot J.C."/>
        </authorList>
    </citation>
    <scope>NUCLEOTIDE SEQUENCE [LARGE SCALE GENOMIC DNA]</scope>
    <source>
        <strain evidence="15 16">2631</strain>
    </source>
</reference>
<name>A0A409WKE1_PSICY</name>
<comment type="cofactor">
    <cofactor evidence="1 13">
        <name>heme</name>
        <dbReference type="ChEBI" id="CHEBI:30413"/>
    </cofactor>
</comment>
<dbReference type="GO" id="GO:0004497">
    <property type="term" value="F:monooxygenase activity"/>
    <property type="evidence" value="ECO:0007669"/>
    <property type="project" value="UniProtKB-KW"/>
</dbReference>
<proteinExistence type="inferred from homology"/>
<dbReference type="PRINTS" id="PR00385">
    <property type="entry name" value="P450"/>
</dbReference>
<dbReference type="PRINTS" id="PR00463">
    <property type="entry name" value="EP450I"/>
</dbReference>
<dbReference type="Pfam" id="PF00067">
    <property type="entry name" value="p450"/>
    <property type="match status" value="2"/>
</dbReference>
<evidence type="ECO:0000256" key="6">
    <source>
        <dbReference type="ARBA" id="ARBA00022692"/>
    </source>
</evidence>
<dbReference type="SUPFAM" id="SSF48264">
    <property type="entry name" value="Cytochrome P450"/>
    <property type="match status" value="1"/>
</dbReference>
<dbReference type="InterPro" id="IPR036396">
    <property type="entry name" value="Cyt_P450_sf"/>
</dbReference>